<sequence>MTKPILTDSHQRMNWLGPNHLKISPSGLMRGLAPFLMLLFTVPILAQSIPVTFPLLQDHLRRKQLDGSFPLHYSLLQLPLSWTTIQDSYRGSDSLPQVYFGKPILKKNKTIQFHVLPIQISQNFNSSHPYGWGEGPILPARGLQHVLEGGVQASLGPVSLQLYPQVFHAQNLPFQEYNPALPEVFFQRISNFVGRLDIPVRHGTDKIQRVLPGNSHLKVNFGAFSAGISTENLWWGPGKQQALLISDNAESFLHGTVHTRKPAKTGIGHFGGQYFLGKLKNSNLPYYSDGSFDRYREYPDDWRYFTGITLNYAPRWVKGLSVGFARTFLMYSRKLEEDGWKAWFPIFEGLQKERVGLNTSRFRETDQHLSVFYRWVWPQAQMELYGEYIRTDHALNWRELILNPEHARGYTLGLSKLIPLDKGGHIYLQMEMTQTENSINSLVKYEGNILNQNHSGLGLYENFQVLHGLTHHGQVLGSGLGHSGNSARITLSKVKELNQFGLSLERIARDVNFYNFNLGNGLGVLPWVDLNIGAHWDHQFDRLLFSATARLVQSHNYNYAIRKSNSLGNSGYKKTNFHSRLKLAYLF</sequence>
<dbReference type="RefSeq" id="WP_163385996.1">
    <property type="nucleotide sequence ID" value="NZ_JAUFQS010000009.1"/>
</dbReference>
<accession>A0ABT8C8G6</accession>
<evidence type="ECO:0000313" key="2">
    <source>
        <dbReference type="Proteomes" id="UP001236663"/>
    </source>
</evidence>
<keyword evidence="2" id="KW-1185">Reference proteome</keyword>
<dbReference type="InterPro" id="IPR038636">
    <property type="entry name" value="Wzi_sf"/>
</dbReference>
<reference evidence="2" key="1">
    <citation type="journal article" date="2019" name="Int. J. Syst. Evol. Microbiol.">
        <title>The Global Catalogue of Microorganisms (GCM) 10K type strain sequencing project: providing services to taxonomists for standard genome sequencing and annotation.</title>
        <authorList>
            <consortium name="The Broad Institute Genomics Platform"/>
            <consortium name="The Broad Institute Genome Sequencing Center for Infectious Disease"/>
            <person name="Wu L."/>
            <person name="Ma J."/>
        </authorList>
    </citation>
    <scope>NUCLEOTIDE SEQUENCE [LARGE SCALE GENOMIC DNA]</scope>
    <source>
        <strain evidence="2">CECT 7706</strain>
    </source>
</reference>
<comment type="caution">
    <text evidence="1">The sequence shown here is derived from an EMBL/GenBank/DDBJ whole genome shotgun (WGS) entry which is preliminary data.</text>
</comment>
<evidence type="ECO:0000313" key="1">
    <source>
        <dbReference type="EMBL" id="MDN3688362.1"/>
    </source>
</evidence>
<organism evidence="1 2">
    <name type="scientific">Cyclobacterium jeungdonense</name>
    <dbReference type="NCBI Taxonomy" id="708087"/>
    <lineage>
        <taxon>Bacteria</taxon>
        <taxon>Pseudomonadati</taxon>
        <taxon>Bacteroidota</taxon>
        <taxon>Cytophagia</taxon>
        <taxon>Cytophagales</taxon>
        <taxon>Cyclobacteriaceae</taxon>
        <taxon>Cyclobacterium</taxon>
    </lineage>
</organism>
<proteinExistence type="predicted"/>
<gene>
    <name evidence="1" type="ORF">QWZ15_11010</name>
</gene>
<dbReference type="InterPro" id="IPR026950">
    <property type="entry name" value="Caps_assemb_Wzi"/>
</dbReference>
<name>A0ABT8C8G6_9BACT</name>
<dbReference type="Gene3D" id="2.40.160.130">
    <property type="entry name" value="Capsule assembly protein Wzi"/>
    <property type="match status" value="1"/>
</dbReference>
<dbReference type="Proteomes" id="UP001236663">
    <property type="component" value="Unassembled WGS sequence"/>
</dbReference>
<dbReference type="EMBL" id="JAUFQS010000009">
    <property type="protein sequence ID" value="MDN3688362.1"/>
    <property type="molecule type" value="Genomic_DNA"/>
</dbReference>
<dbReference type="Pfam" id="PF14052">
    <property type="entry name" value="Caps_assemb_Wzi"/>
    <property type="match status" value="1"/>
</dbReference>
<protein>
    <submittedName>
        <fullName evidence="1">Capsule assembly Wzi family protein</fullName>
    </submittedName>
</protein>